<proteinExistence type="predicted"/>
<dbReference type="AlphaFoldDB" id="A0A376BT10"/>
<keyword evidence="2" id="KW-1185">Reference proteome</keyword>
<organism evidence="1 2">
    <name type="scientific">Alysiella crassa</name>
    <dbReference type="NCBI Taxonomy" id="153491"/>
    <lineage>
        <taxon>Bacteria</taxon>
        <taxon>Pseudomonadati</taxon>
        <taxon>Pseudomonadota</taxon>
        <taxon>Betaproteobacteria</taxon>
        <taxon>Neisseriales</taxon>
        <taxon>Neisseriaceae</taxon>
        <taxon>Alysiella</taxon>
    </lineage>
</organism>
<protein>
    <submittedName>
        <fullName evidence="1">Uncharacterized protein</fullName>
    </submittedName>
</protein>
<sequence length="63" mass="7571">MSLRLNETLGFLNMGFYNFFQAALQYTTTTCRVRIMHRNFNYLNDLVRGTHPTFWVFVKIVVY</sequence>
<evidence type="ECO:0000313" key="2">
    <source>
        <dbReference type="Proteomes" id="UP000254209"/>
    </source>
</evidence>
<reference evidence="1 2" key="1">
    <citation type="submission" date="2018-06" db="EMBL/GenBank/DDBJ databases">
        <authorList>
            <consortium name="Pathogen Informatics"/>
            <person name="Doyle S."/>
        </authorList>
    </citation>
    <scope>NUCLEOTIDE SEQUENCE [LARGE SCALE GENOMIC DNA]</scope>
    <source>
        <strain evidence="1 2">NCTC10283</strain>
    </source>
</reference>
<gene>
    <name evidence="1" type="ORF">NCTC10283_01620</name>
</gene>
<evidence type="ECO:0000313" key="1">
    <source>
        <dbReference type="EMBL" id="SSY80066.1"/>
    </source>
</evidence>
<dbReference type="Proteomes" id="UP000254209">
    <property type="component" value="Unassembled WGS sequence"/>
</dbReference>
<accession>A0A376BT10</accession>
<name>A0A376BT10_9NEIS</name>
<dbReference type="EMBL" id="UFSO01000003">
    <property type="protein sequence ID" value="SSY80066.1"/>
    <property type="molecule type" value="Genomic_DNA"/>
</dbReference>